<evidence type="ECO:0000256" key="2">
    <source>
        <dbReference type="ARBA" id="ARBA00022679"/>
    </source>
</evidence>
<dbReference type="GO" id="GO:0005840">
    <property type="term" value="C:ribosome"/>
    <property type="evidence" value="ECO:0007669"/>
    <property type="project" value="UniProtKB-KW"/>
</dbReference>
<dbReference type="PANTHER" id="PTHR13271">
    <property type="entry name" value="UNCHARACTERIZED PUTATIVE METHYLTRANSFERASE"/>
    <property type="match status" value="1"/>
</dbReference>
<dbReference type="InterPro" id="IPR044429">
    <property type="entry name" value="SETD4_SET"/>
</dbReference>
<dbReference type="InterPro" id="IPR050600">
    <property type="entry name" value="SETD3_SETD6_MTase"/>
</dbReference>
<reference evidence="5" key="1">
    <citation type="submission" date="2014-03" db="EMBL/GenBank/DDBJ databases">
        <authorList>
            <person name="Casaregola S."/>
        </authorList>
    </citation>
    <scope>NUCLEOTIDE SEQUENCE [LARGE SCALE GENOMIC DNA]</scope>
    <source>
        <strain evidence="5">CLIB 918</strain>
    </source>
</reference>
<dbReference type="InterPro" id="IPR001214">
    <property type="entry name" value="SET_dom"/>
</dbReference>
<proteinExistence type="predicted"/>
<evidence type="ECO:0000259" key="4">
    <source>
        <dbReference type="PROSITE" id="PS50280"/>
    </source>
</evidence>
<evidence type="ECO:0000256" key="1">
    <source>
        <dbReference type="ARBA" id="ARBA00022603"/>
    </source>
</evidence>
<dbReference type="GO" id="GO:0016279">
    <property type="term" value="F:protein-lysine N-methyltransferase activity"/>
    <property type="evidence" value="ECO:0007669"/>
    <property type="project" value="InterPro"/>
</dbReference>
<dbReference type="AlphaFoldDB" id="A0A0J9YHE6"/>
<dbReference type="SUPFAM" id="SSF82199">
    <property type="entry name" value="SET domain"/>
    <property type="match status" value="1"/>
</dbReference>
<dbReference type="InterPro" id="IPR046341">
    <property type="entry name" value="SET_dom_sf"/>
</dbReference>
<dbReference type="CDD" id="cd19177">
    <property type="entry name" value="SET_SETD4"/>
    <property type="match status" value="1"/>
</dbReference>
<protein>
    <submittedName>
        <fullName evidence="5">Similar to Saccharomyces cerevisiae YDR198C RKM2 Ribosomal protein lysine methyltransferase</fullName>
    </submittedName>
</protein>
<name>A0A0J9YHE6_GEOCN</name>
<organism evidence="5 6">
    <name type="scientific">Geotrichum candidum</name>
    <name type="common">Oospora lactis</name>
    <name type="synonym">Dipodascus geotrichum</name>
    <dbReference type="NCBI Taxonomy" id="1173061"/>
    <lineage>
        <taxon>Eukaryota</taxon>
        <taxon>Fungi</taxon>
        <taxon>Dikarya</taxon>
        <taxon>Ascomycota</taxon>
        <taxon>Saccharomycotina</taxon>
        <taxon>Dipodascomycetes</taxon>
        <taxon>Dipodascales</taxon>
        <taxon>Dipodascaceae</taxon>
        <taxon>Geotrichum</taxon>
    </lineage>
</organism>
<dbReference type="Proteomes" id="UP000242525">
    <property type="component" value="Unassembled WGS sequence"/>
</dbReference>
<sequence length="375" mass="41510">MSADPSFDAFFAAYKDDIVVNPNIEIRYDLEYGRSIHATGVIKSNELIVSVPSAKLINQKVFPDSSIEGTEVTAQAVLAKLLAVAANDPDHPHHLFTKMLPPSFDSTPLSWLISETPTPQQVSDIELLLQVPAAAAHVQKQKAQVLADYAALQPEVPLAQYVWAWLCVNSRCLYIPLTSNPLNNLTLAPVIDFLNHTDDAERACTMTYTSQRGMAIRSTCTYAPGDEIYITYGPHCNQFLLCEYGFALPGNSHDFIDISDAMPLSPHKLAQLDALGYKDEYTVSDADGPSFRTTVALVAATLQPDWEGAEPPRLLKLLVEGIITEDRFAKETSRLLAEILQKKAREWKALEQRASNSGLKSMLKNWVLIAEKYSM</sequence>
<dbReference type="OrthoDB" id="341421at2759"/>
<dbReference type="Gene3D" id="3.90.1410.10">
    <property type="entry name" value="set domain protein methyltransferase, domain 1"/>
    <property type="match status" value="1"/>
</dbReference>
<evidence type="ECO:0000256" key="3">
    <source>
        <dbReference type="ARBA" id="ARBA00022691"/>
    </source>
</evidence>
<evidence type="ECO:0000313" key="6">
    <source>
        <dbReference type="Proteomes" id="UP000242525"/>
    </source>
</evidence>
<keyword evidence="1 5" id="KW-0489">Methyltransferase</keyword>
<keyword evidence="6" id="KW-1185">Reference proteome</keyword>
<keyword evidence="5" id="KW-0687">Ribonucleoprotein</keyword>
<dbReference type="STRING" id="1173061.A0A0J9YHE6"/>
<gene>
    <name evidence="5" type="ORF">BN980_GECA01s03178g</name>
</gene>
<dbReference type="EMBL" id="CCBN010000001">
    <property type="protein sequence ID" value="CDO51252.1"/>
    <property type="molecule type" value="Genomic_DNA"/>
</dbReference>
<dbReference type="PANTHER" id="PTHR13271:SF47">
    <property type="entry name" value="ACTIN-HISTIDINE N-METHYLTRANSFERASE"/>
    <property type="match status" value="1"/>
</dbReference>
<accession>A0A0J9YHE6</accession>
<keyword evidence="2" id="KW-0808">Transferase</keyword>
<dbReference type="Pfam" id="PF00856">
    <property type="entry name" value="SET"/>
    <property type="match status" value="1"/>
</dbReference>
<evidence type="ECO:0000313" key="5">
    <source>
        <dbReference type="EMBL" id="CDO51252.1"/>
    </source>
</evidence>
<keyword evidence="5" id="KW-0689">Ribosomal protein</keyword>
<dbReference type="GO" id="GO:0032259">
    <property type="term" value="P:methylation"/>
    <property type="evidence" value="ECO:0007669"/>
    <property type="project" value="UniProtKB-KW"/>
</dbReference>
<dbReference type="PROSITE" id="PS50280">
    <property type="entry name" value="SET"/>
    <property type="match status" value="1"/>
</dbReference>
<feature type="domain" description="SET" evidence="4">
    <location>
        <begin position="22"/>
        <end position="233"/>
    </location>
</feature>
<comment type="caution">
    <text evidence="5">The sequence shown here is derived from an EMBL/GenBank/DDBJ whole genome shotgun (WGS) entry which is preliminary data.</text>
</comment>
<keyword evidence="3" id="KW-0949">S-adenosyl-L-methionine</keyword>